<dbReference type="EMBL" id="CAJPDQ010000049">
    <property type="protein sequence ID" value="CAF9932886.1"/>
    <property type="molecule type" value="Genomic_DNA"/>
</dbReference>
<evidence type="ECO:0008006" key="3">
    <source>
        <dbReference type="Google" id="ProtNLM"/>
    </source>
</evidence>
<dbReference type="AlphaFoldDB" id="A0A8H3G4H2"/>
<dbReference type="PANTHER" id="PTHR37816:SF3">
    <property type="entry name" value="MODULATES DNA TOPOLOGY"/>
    <property type="match status" value="1"/>
</dbReference>
<dbReference type="InterPro" id="IPR027417">
    <property type="entry name" value="P-loop_NTPase"/>
</dbReference>
<dbReference type="Proteomes" id="UP000664169">
    <property type="component" value="Unassembled WGS sequence"/>
</dbReference>
<dbReference type="InterPro" id="IPR052922">
    <property type="entry name" value="Cytidylate_Kinase-2"/>
</dbReference>
<organism evidence="1 2">
    <name type="scientific">Gomphillus americanus</name>
    <dbReference type="NCBI Taxonomy" id="1940652"/>
    <lineage>
        <taxon>Eukaryota</taxon>
        <taxon>Fungi</taxon>
        <taxon>Dikarya</taxon>
        <taxon>Ascomycota</taxon>
        <taxon>Pezizomycotina</taxon>
        <taxon>Lecanoromycetes</taxon>
        <taxon>OSLEUM clade</taxon>
        <taxon>Ostropomycetidae</taxon>
        <taxon>Ostropales</taxon>
        <taxon>Graphidaceae</taxon>
        <taxon>Gomphilloideae</taxon>
        <taxon>Gomphillus</taxon>
    </lineage>
</organism>
<evidence type="ECO:0000313" key="1">
    <source>
        <dbReference type="EMBL" id="CAF9932886.1"/>
    </source>
</evidence>
<evidence type="ECO:0000313" key="2">
    <source>
        <dbReference type="Proteomes" id="UP000664169"/>
    </source>
</evidence>
<protein>
    <recommendedName>
        <fullName evidence="3">AAA family ATPase</fullName>
    </recommendedName>
</protein>
<dbReference type="OrthoDB" id="258143at2759"/>
<keyword evidence="2" id="KW-1185">Reference proteome</keyword>
<proteinExistence type="predicted"/>
<sequence>MSPSVSSLDELGPRICILGPSNAGKSTLADAIARTYNTTAVHLDLLRHLPNTDWTMRSDEDFVSLHNEAIKESAWIMDGNYLSCSPQRLERATGLILLEVHPIKCLWRYFRRTILEKKHRVGALEGNTDTVKWEMISWIVFQSHRTRTKLAKKYGECTIPKVKLSSKQAVDAFYEKNQLERRGKTADTNR</sequence>
<name>A0A8H3G4H2_9LECA</name>
<dbReference type="SUPFAM" id="SSF52540">
    <property type="entry name" value="P-loop containing nucleoside triphosphate hydrolases"/>
    <property type="match status" value="1"/>
</dbReference>
<gene>
    <name evidence="1" type="ORF">GOMPHAMPRED_006688</name>
</gene>
<reference evidence="1" key="1">
    <citation type="submission" date="2021-03" db="EMBL/GenBank/DDBJ databases">
        <authorList>
            <person name="Tagirdzhanova G."/>
        </authorList>
    </citation>
    <scope>NUCLEOTIDE SEQUENCE</scope>
</reference>
<accession>A0A8H3G4H2</accession>
<dbReference type="Gene3D" id="3.40.50.300">
    <property type="entry name" value="P-loop containing nucleotide triphosphate hydrolases"/>
    <property type="match status" value="1"/>
</dbReference>
<dbReference type="PANTHER" id="PTHR37816">
    <property type="entry name" value="YALI0E33011P"/>
    <property type="match status" value="1"/>
</dbReference>
<comment type="caution">
    <text evidence="1">The sequence shown here is derived from an EMBL/GenBank/DDBJ whole genome shotgun (WGS) entry which is preliminary data.</text>
</comment>